<sequence length="92" mass="10362">MGTTALRLAVRCPYPSMPTTLRLAVRLHTQTRNGTALRLAVQSMHVNYCVTSRRPVVTPTNMIHCCITSRRPTVTRTNTIHYSVTLRLAVQQ</sequence>
<dbReference type="AlphaFoldDB" id="A0AAV2D927"/>
<proteinExistence type="predicted"/>
<evidence type="ECO:0000313" key="2">
    <source>
        <dbReference type="Proteomes" id="UP001497516"/>
    </source>
</evidence>
<reference evidence="1 2" key="1">
    <citation type="submission" date="2024-04" db="EMBL/GenBank/DDBJ databases">
        <authorList>
            <person name="Fracassetti M."/>
        </authorList>
    </citation>
    <scope>NUCLEOTIDE SEQUENCE [LARGE SCALE GENOMIC DNA]</scope>
</reference>
<name>A0AAV2D927_9ROSI</name>
<evidence type="ECO:0000313" key="1">
    <source>
        <dbReference type="EMBL" id="CAL1370383.1"/>
    </source>
</evidence>
<keyword evidence="2" id="KW-1185">Reference proteome</keyword>
<dbReference type="Proteomes" id="UP001497516">
    <property type="component" value="Chromosome 2"/>
</dbReference>
<organism evidence="1 2">
    <name type="scientific">Linum trigynum</name>
    <dbReference type="NCBI Taxonomy" id="586398"/>
    <lineage>
        <taxon>Eukaryota</taxon>
        <taxon>Viridiplantae</taxon>
        <taxon>Streptophyta</taxon>
        <taxon>Embryophyta</taxon>
        <taxon>Tracheophyta</taxon>
        <taxon>Spermatophyta</taxon>
        <taxon>Magnoliopsida</taxon>
        <taxon>eudicotyledons</taxon>
        <taxon>Gunneridae</taxon>
        <taxon>Pentapetalae</taxon>
        <taxon>rosids</taxon>
        <taxon>fabids</taxon>
        <taxon>Malpighiales</taxon>
        <taxon>Linaceae</taxon>
        <taxon>Linum</taxon>
    </lineage>
</organism>
<dbReference type="EMBL" id="OZ034815">
    <property type="protein sequence ID" value="CAL1370383.1"/>
    <property type="molecule type" value="Genomic_DNA"/>
</dbReference>
<accession>A0AAV2D927</accession>
<gene>
    <name evidence="1" type="ORF">LTRI10_LOCUS12513</name>
</gene>
<protein>
    <submittedName>
        <fullName evidence="1">Uncharacterized protein</fullName>
    </submittedName>
</protein>